<dbReference type="EnsemblMetazoa" id="HelroT160386">
    <property type="protein sequence ID" value="HelroP160386"/>
    <property type="gene ID" value="HelroG160386"/>
</dbReference>
<reference evidence="3" key="1">
    <citation type="submission" date="2012-12" db="EMBL/GenBank/DDBJ databases">
        <authorList>
            <person name="Hellsten U."/>
            <person name="Grimwood J."/>
            <person name="Chapman J.A."/>
            <person name="Shapiro H."/>
            <person name="Aerts A."/>
            <person name="Otillar R.P."/>
            <person name="Terry A.Y."/>
            <person name="Boore J.L."/>
            <person name="Simakov O."/>
            <person name="Marletaz F."/>
            <person name="Cho S.-J."/>
            <person name="Edsinger-Gonzales E."/>
            <person name="Havlak P."/>
            <person name="Kuo D.-H."/>
            <person name="Larsson T."/>
            <person name="Lv J."/>
            <person name="Arendt D."/>
            <person name="Savage R."/>
            <person name="Osoegawa K."/>
            <person name="de Jong P."/>
            <person name="Lindberg D.R."/>
            <person name="Seaver E.C."/>
            <person name="Weisblat D.A."/>
            <person name="Putnam N.H."/>
            <person name="Grigoriev I.V."/>
            <person name="Rokhsar D.S."/>
        </authorList>
    </citation>
    <scope>NUCLEOTIDE SEQUENCE</scope>
</reference>
<dbReference type="AlphaFoldDB" id="T1EQ68"/>
<organism evidence="2 3">
    <name type="scientific">Helobdella robusta</name>
    <name type="common">Californian leech</name>
    <dbReference type="NCBI Taxonomy" id="6412"/>
    <lineage>
        <taxon>Eukaryota</taxon>
        <taxon>Metazoa</taxon>
        <taxon>Spiralia</taxon>
        <taxon>Lophotrochozoa</taxon>
        <taxon>Annelida</taxon>
        <taxon>Clitellata</taxon>
        <taxon>Hirudinea</taxon>
        <taxon>Rhynchobdellida</taxon>
        <taxon>Glossiphoniidae</taxon>
        <taxon>Helobdella</taxon>
    </lineage>
</organism>
<dbReference type="Proteomes" id="UP000015101">
    <property type="component" value="Unassembled WGS sequence"/>
</dbReference>
<accession>T1EQ68</accession>
<evidence type="ECO:0000313" key="3">
    <source>
        <dbReference type="Proteomes" id="UP000015101"/>
    </source>
</evidence>
<evidence type="ECO:0000313" key="1">
    <source>
        <dbReference type="EMBL" id="ESO06229.1"/>
    </source>
</evidence>
<dbReference type="EMBL" id="AMQM01000589">
    <property type="status" value="NOT_ANNOTATED_CDS"/>
    <property type="molecule type" value="Genomic_DNA"/>
</dbReference>
<protein>
    <submittedName>
        <fullName evidence="1 2">Uncharacterized protein</fullName>
    </submittedName>
</protein>
<dbReference type="HOGENOM" id="CLU_2123723_0_0_1"/>
<dbReference type="CTD" id="20198718"/>
<dbReference type="KEGG" id="hro:HELRODRAFT_160386"/>
<sequence>MYFSQTYGEGAAAIRQVGLNERNVRRNVFCGNNGYTPRYEIVDWILKNYNFLNNAKKNGITNILCEVDGATHIAHTTAGTHDTCGICGHCICWVVTFHIHNILYFNIGFQLFSR</sequence>
<gene>
    <name evidence="2" type="primary">20198718</name>
    <name evidence="1" type="ORF">HELRODRAFT_160386</name>
</gene>
<dbReference type="GeneID" id="20198718"/>
<proteinExistence type="predicted"/>
<dbReference type="EMBL" id="KB096324">
    <property type="protein sequence ID" value="ESO06229.1"/>
    <property type="molecule type" value="Genomic_DNA"/>
</dbReference>
<reference evidence="1 3" key="2">
    <citation type="journal article" date="2013" name="Nature">
        <title>Insights into bilaterian evolution from three spiralian genomes.</title>
        <authorList>
            <person name="Simakov O."/>
            <person name="Marletaz F."/>
            <person name="Cho S.J."/>
            <person name="Edsinger-Gonzales E."/>
            <person name="Havlak P."/>
            <person name="Hellsten U."/>
            <person name="Kuo D.H."/>
            <person name="Larsson T."/>
            <person name="Lv J."/>
            <person name="Arendt D."/>
            <person name="Savage R."/>
            <person name="Osoegawa K."/>
            <person name="de Jong P."/>
            <person name="Grimwood J."/>
            <person name="Chapman J.A."/>
            <person name="Shapiro H."/>
            <person name="Aerts A."/>
            <person name="Otillar R.P."/>
            <person name="Terry A.Y."/>
            <person name="Boore J.L."/>
            <person name="Grigoriev I.V."/>
            <person name="Lindberg D.R."/>
            <person name="Seaver E.C."/>
            <person name="Weisblat D.A."/>
            <person name="Putnam N.H."/>
            <person name="Rokhsar D.S."/>
        </authorList>
    </citation>
    <scope>NUCLEOTIDE SEQUENCE</scope>
</reference>
<keyword evidence="3" id="KW-1185">Reference proteome</keyword>
<dbReference type="InParanoid" id="T1EQ68"/>
<name>T1EQ68_HELRO</name>
<reference evidence="2" key="3">
    <citation type="submission" date="2015-06" db="UniProtKB">
        <authorList>
            <consortium name="EnsemblMetazoa"/>
        </authorList>
    </citation>
    <scope>IDENTIFICATION</scope>
</reference>
<evidence type="ECO:0000313" key="2">
    <source>
        <dbReference type="EnsemblMetazoa" id="HelroP160386"/>
    </source>
</evidence>
<dbReference type="RefSeq" id="XP_009015597.1">
    <property type="nucleotide sequence ID" value="XM_009017349.1"/>
</dbReference>